<dbReference type="Gene3D" id="3.60.10.10">
    <property type="entry name" value="Endonuclease/exonuclease/phosphatase"/>
    <property type="match status" value="1"/>
</dbReference>
<evidence type="ECO:0008006" key="2">
    <source>
        <dbReference type="Google" id="ProtNLM"/>
    </source>
</evidence>
<gene>
    <name evidence="1" type="ORF">Tci_042083</name>
</gene>
<sequence length="128" mass="14650">MRDMNVILKTSEHTMGGSCITTDMEEFEKCVNDIEVTDLCSSGMFFTWSKNLKSVVPGVMKKLDRIMVNEELLNKFNNAHAVFLLYLTSDHSPSMIIFSSDEIRKKKSFKFMNYISDKLEFIEATANG</sequence>
<dbReference type="InterPro" id="IPR036691">
    <property type="entry name" value="Endo/exonu/phosph_ase_sf"/>
</dbReference>
<dbReference type="SUPFAM" id="SSF56219">
    <property type="entry name" value="DNase I-like"/>
    <property type="match status" value="1"/>
</dbReference>
<evidence type="ECO:0000313" key="1">
    <source>
        <dbReference type="EMBL" id="GEU70105.1"/>
    </source>
</evidence>
<reference evidence="1" key="1">
    <citation type="journal article" date="2019" name="Sci. Rep.">
        <title>Draft genome of Tanacetum cinerariifolium, the natural source of mosquito coil.</title>
        <authorList>
            <person name="Yamashiro T."/>
            <person name="Shiraishi A."/>
            <person name="Satake H."/>
            <person name="Nakayama K."/>
        </authorList>
    </citation>
    <scope>NUCLEOTIDE SEQUENCE</scope>
</reference>
<protein>
    <recommendedName>
        <fullName evidence="2">RNA-directed DNA polymerase, eukaryota, reverse transcriptase zinc-binding domain protein</fullName>
    </recommendedName>
</protein>
<dbReference type="PANTHER" id="PTHR33710">
    <property type="entry name" value="BNAC02G09200D PROTEIN"/>
    <property type="match status" value="1"/>
</dbReference>
<dbReference type="PANTHER" id="PTHR33710:SF77">
    <property type="entry name" value="DNASE I-LIKE SUPERFAMILY PROTEIN"/>
    <property type="match status" value="1"/>
</dbReference>
<dbReference type="AlphaFoldDB" id="A0A6L2MCY8"/>
<comment type="caution">
    <text evidence="1">The sequence shown here is derived from an EMBL/GenBank/DDBJ whole genome shotgun (WGS) entry which is preliminary data.</text>
</comment>
<organism evidence="1">
    <name type="scientific">Tanacetum cinerariifolium</name>
    <name type="common">Dalmatian daisy</name>
    <name type="synonym">Chrysanthemum cinerariifolium</name>
    <dbReference type="NCBI Taxonomy" id="118510"/>
    <lineage>
        <taxon>Eukaryota</taxon>
        <taxon>Viridiplantae</taxon>
        <taxon>Streptophyta</taxon>
        <taxon>Embryophyta</taxon>
        <taxon>Tracheophyta</taxon>
        <taxon>Spermatophyta</taxon>
        <taxon>Magnoliopsida</taxon>
        <taxon>eudicotyledons</taxon>
        <taxon>Gunneridae</taxon>
        <taxon>Pentapetalae</taxon>
        <taxon>asterids</taxon>
        <taxon>campanulids</taxon>
        <taxon>Asterales</taxon>
        <taxon>Asteraceae</taxon>
        <taxon>Asteroideae</taxon>
        <taxon>Anthemideae</taxon>
        <taxon>Anthemidinae</taxon>
        <taxon>Tanacetum</taxon>
    </lineage>
</organism>
<dbReference type="EMBL" id="BKCJ010006054">
    <property type="protein sequence ID" value="GEU70105.1"/>
    <property type="molecule type" value="Genomic_DNA"/>
</dbReference>
<accession>A0A6L2MCY8</accession>
<proteinExistence type="predicted"/>
<name>A0A6L2MCY8_TANCI</name>